<evidence type="ECO:0000259" key="7">
    <source>
        <dbReference type="PROSITE" id="PS50066"/>
    </source>
</evidence>
<keyword evidence="6" id="KW-1133">Transmembrane helix</keyword>
<dbReference type="Gene3D" id="3.40.1810.10">
    <property type="entry name" value="Transcription factor, MADS-box"/>
    <property type="match status" value="1"/>
</dbReference>
<dbReference type="SMART" id="SM00432">
    <property type="entry name" value="MADS"/>
    <property type="match status" value="1"/>
</dbReference>
<dbReference type="GO" id="GO:0005634">
    <property type="term" value="C:nucleus"/>
    <property type="evidence" value="ECO:0007669"/>
    <property type="project" value="UniProtKB-SubCell"/>
</dbReference>
<dbReference type="PROSITE" id="PS50066">
    <property type="entry name" value="MADS_BOX_2"/>
    <property type="match status" value="1"/>
</dbReference>
<dbReference type="Proteomes" id="UP000525078">
    <property type="component" value="Unassembled WGS sequence"/>
</dbReference>
<proteinExistence type="predicted"/>
<dbReference type="CDD" id="cd00265">
    <property type="entry name" value="MADS_MEF2_like"/>
    <property type="match status" value="1"/>
</dbReference>
<keyword evidence="4" id="KW-0804">Transcription</keyword>
<keyword evidence="5" id="KW-0539">Nucleus</keyword>
<dbReference type="PROSITE" id="PS00350">
    <property type="entry name" value="MADS_BOX_1"/>
    <property type="match status" value="1"/>
</dbReference>
<evidence type="ECO:0000313" key="8">
    <source>
        <dbReference type="EMBL" id="KAF4381056.1"/>
    </source>
</evidence>
<dbReference type="GO" id="GO:0000977">
    <property type="term" value="F:RNA polymerase II transcription regulatory region sequence-specific DNA binding"/>
    <property type="evidence" value="ECO:0007669"/>
    <property type="project" value="InterPro"/>
</dbReference>
<feature type="domain" description="MADS-box" evidence="7">
    <location>
        <begin position="1"/>
        <end position="61"/>
    </location>
</feature>
<dbReference type="PRINTS" id="PR00404">
    <property type="entry name" value="MADSDOMAIN"/>
</dbReference>
<name>A0A7J6GDN8_CANSA</name>
<evidence type="ECO:0000256" key="3">
    <source>
        <dbReference type="ARBA" id="ARBA00023125"/>
    </source>
</evidence>
<keyword evidence="6" id="KW-0472">Membrane</keyword>
<evidence type="ECO:0000256" key="1">
    <source>
        <dbReference type="ARBA" id="ARBA00004123"/>
    </source>
</evidence>
<feature type="transmembrane region" description="Helical" evidence="6">
    <location>
        <begin position="67"/>
        <end position="85"/>
    </location>
</feature>
<gene>
    <name evidence="8" type="ORF">F8388_011978</name>
</gene>
<evidence type="ECO:0000256" key="2">
    <source>
        <dbReference type="ARBA" id="ARBA00023015"/>
    </source>
</evidence>
<evidence type="ECO:0000256" key="6">
    <source>
        <dbReference type="SAM" id="Phobius"/>
    </source>
</evidence>
<evidence type="ECO:0000256" key="5">
    <source>
        <dbReference type="ARBA" id="ARBA00023242"/>
    </source>
</evidence>
<evidence type="ECO:0000313" key="9">
    <source>
        <dbReference type="Proteomes" id="UP000525078"/>
    </source>
</evidence>
<sequence>MGRGKIVIRRIDNSTSRQVTFSKRRNGLLKKAKELSILCDAQVGLIIFSSTGKLYDYSSSRLVSWNYVYVYVCIYMASIVSHLLASHCDLKHRAEPSLAAHTVKNAVDGWPHGLRTFADVAHTVKNSVDGWPHGLRTSAGVAHTMKKVVVGWLHGQRSFACVTQTVKNASPIGCPTLGMYRSDNSLSFGDEEGVKTLCDDEETTVLFMTLLEKVTVIKTRCNTTNRVSQLVFMMAKSINNICIHRGGLVIGQHGC</sequence>
<organism evidence="8 9">
    <name type="scientific">Cannabis sativa</name>
    <name type="common">Hemp</name>
    <name type="synonym">Marijuana</name>
    <dbReference type="NCBI Taxonomy" id="3483"/>
    <lineage>
        <taxon>Eukaryota</taxon>
        <taxon>Viridiplantae</taxon>
        <taxon>Streptophyta</taxon>
        <taxon>Embryophyta</taxon>
        <taxon>Tracheophyta</taxon>
        <taxon>Spermatophyta</taxon>
        <taxon>Magnoliopsida</taxon>
        <taxon>eudicotyledons</taxon>
        <taxon>Gunneridae</taxon>
        <taxon>Pentapetalae</taxon>
        <taxon>rosids</taxon>
        <taxon>fabids</taxon>
        <taxon>Rosales</taxon>
        <taxon>Cannabaceae</taxon>
        <taxon>Cannabis</taxon>
    </lineage>
</organism>
<protein>
    <recommendedName>
        <fullName evidence="7">MADS-box domain-containing protein</fullName>
    </recommendedName>
</protein>
<evidence type="ECO:0000256" key="4">
    <source>
        <dbReference type="ARBA" id="ARBA00023163"/>
    </source>
</evidence>
<keyword evidence="6" id="KW-0812">Transmembrane</keyword>
<dbReference type="InterPro" id="IPR033896">
    <property type="entry name" value="MEF2-like_N"/>
</dbReference>
<dbReference type="SUPFAM" id="SSF55455">
    <property type="entry name" value="SRF-like"/>
    <property type="match status" value="1"/>
</dbReference>
<reference evidence="8 9" key="1">
    <citation type="journal article" date="2020" name="bioRxiv">
        <title>Sequence and annotation of 42 cannabis genomes reveals extensive copy number variation in cannabinoid synthesis and pathogen resistance genes.</title>
        <authorList>
            <person name="Mckernan K.J."/>
            <person name="Helbert Y."/>
            <person name="Kane L.T."/>
            <person name="Ebling H."/>
            <person name="Zhang L."/>
            <person name="Liu B."/>
            <person name="Eaton Z."/>
            <person name="Mclaughlin S."/>
            <person name="Kingan S."/>
            <person name="Baybayan P."/>
            <person name="Concepcion G."/>
            <person name="Jordan M."/>
            <person name="Riva A."/>
            <person name="Barbazuk W."/>
            <person name="Harkins T."/>
        </authorList>
    </citation>
    <scope>NUCLEOTIDE SEQUENCE [LARGE SCALE GENOMIC DNA]</scope>
    <source>
        <strain evidence="9">cv. Jamaican Lion 4</strain>
        <tissue evidence="8">Leaf</tissue>
    </source>
</reference>
<keyword evidence="3" id="KW-0238">DNA-binding</keyword>
<dbReference type="AlphaFoldDB" id="A0A7J6GDN8"/>
<dbReference type="GO" id="GO:0045944">
    <property type="term" value="P:positive regulation of transcription by RNA polymerase II"/>
    <property type="evidence" value="ECO:0007669"/>
    <property type="project" value="InterPro"/>
</dbReference>
<keyword evidence="2" id="KW-0805">Transcription regulation</keyword>
<dbReference type="Pfam" id="PF00319">
    <property type="entry name" value="SRF-TF"/>
    <property type="match status" value="1"/>
</dbReference>
<accession>A0A7J6GDN8</accession>
<dbReference type="InterPro" id="IPR036879">
    <property type="entry name" value="TF_MADSbox_sf"/>
</dbReference>
<dbReference type="GO" id="GO:0046983">
    <property type="term" value="F:protein dimerization activity"/>
    <property type="evidence" value="ECO:0007669"/>
    <property type="project" value="InterPro"/>
</dbReference>
<dbReference type="EMBL" id="JAATIP010000063">
    <property type="protein sequence ID" value="KAF4381056.1"/>
    <property type="molecule type" value="Genomic_DNA"/>
</dbReference>
<comment type="subcellular location">
    <subcellularLocation>
        <location evidence="1">Nucleus</location>
    </subcellularLocation>
</comment>
<dbReference type="InterPro" id="IPR002100">
    <property type="entry name" value="TF_MADSbox"/>
</dbReference>
<dbReference type="InterPro" id="IPR050142">
    <property type="entry name" value="MADS-box/MEF2_TF"/>
</dbReference>
<dbReference type="PANTHER" id="PTHR48019">
    <property type="entry name" value="SERUM RESPONSE FACTOR HOMOLOG"/>
    <property type="match status" value="1"/>
</dbReference>
<comment type="caution">
    <text evidence="8">The sequence shown here is derived from an EMBL/GenBank/DDBJ whole genome shotgun (WGS) entry which is preliminary data.</text>
</comment>